<dbReference type="PANTHER" id="PTHR30604">
    <property type="entry name" value="PROTEIN TRANSPORT PROTEIN HOFQ"/>
    <property type="match status" value="1"/>
</dbReference>
<dbReference type="GO" id="GO:0009306">
    <property type="term" value="P:protein secretion"/>
    <property type="evidence" value="ECO:0007669"/>
    <property type="project" value="InterPro"/>
</dbReference>
<dbReference type="Gene3D" id="3.30.1370.130">
    <property type="match status" value="1"/>
</dbReference>
<evidence type="ECO:0000256" key="2">
    <source>
        <dbReference type="ARBA" id="ARBA00022448"/>
    </source>
</evidence>
<evidence type="ECO:0000256" key="9">
    <source>
        <dbReference type="SAM" id="SignalP"/>
    </source>
</evidence>
<feature type="domain" description="Secretin/TonB short N-terminal" evidence="10">
    <location>
        <begin position="169"/>
        <end position="217"/>
    </location>
</feature>
<dbReference type="Proteomes" id="UP001139488">
    <property type="component" value="Unassembled WGS sequence"/>
</dbReference>
<dbReference type="InterPro" id="IPR038591">
    <property type="entry name" value="NolW-like_sf"/>
</dbReference>
<dbReference type="InterPro" id="IPR005644">
    <property type="entry name" value="NolW-like"/>
</dbReference>
<comment type="similarity">
    <text evidence="7">Belongs to the bacterial secretin family.</text>
</comment>
<keyword evidence="12" id="KW-1185">Reference proteome</keyword>
<dbReference type="Pfam" id="PF00263">
    <property type="entry name" value="Secretin"/>
    <property type="match status" value="1"/>
</dbReference>
<evidence type="ECO:0000259" key="10">
    <source>
        <dbReference type="SMART" id="SM00965"/>
    </source>
</evidence>
<dbReference type="Gene3D" id="3.30.1370.120">
    <property type="match status" value="1"/>
</dbReference>
<dbReference type="GO" id="GO:0009279">
    <property type="term" value="C:cell outer membrane"/>
    <property type="evidence" value="ECO:0007669"/>
    <property type="project" value="UniProtKB-SubCell"/>
</dbReference>
<feature type="signal peptide" evidence="9">
    <location>
        <begin position="1"/>
        <end position="22"/>
    </location>
</feature>
<keyword evidence="2 8" id="KW-0813">Transport</keyword>
<dbReference type="Pfam" id="PF11741">
    <property type="entry name" value="AMIN"/>
    <property type="match status" value="1"/>
</dbReference>
<comment type="caution">
    <text evidence="11">The sequence shown here is derived from an EMBL/GenBank/DDBJ whole genome shotgun (WGS) entry which is preliminary data.</text>
</comment>
<dbReference type="InterPro" id="IPR001775">
    <property type="entry name" value="GspD/PilQ"/>
</dbReference>
<dbReference type="InterPro" id="IPR011662">
    <property type="entry name" value="Secretin/TonB_short_N"/>
</dbReference>
<keyword evidence="5" id="KW-0472">Membrane</keyword>
<dbReference type="PANTHER" id="PTHR30604:SF1">
    <property type="entry name" value="DNA UTILIZATION PROTEIN HOFQ"/>
    <property type="match status" value="1"/>
</dbReference>
<dbReference type="PRINTS" id="PR00811">
    <property type="entry name" value="BCTERIALGSPD"/>
</dbReference>
<dbReference type="InterPro" id="IPR021731">
    <property type="entry name" value="AMIN_dom"/>
</dbReference>
<accession>A0A9X2AX96</accession>
<name>A0A9X2AX96_9VIBR</name>
<organism evidence="11 12">
    <name type="scientific">Vibrio gelatinilyticus</name>
    <dbReference type="NCBI Taxonomy" id="2893468"/>
    <lineage>
        <taxon>Bacteria</taxon>
        <taxon>Pseudomonadati</taxon>
        <taxon>Pseudomonadota</taxon>
        <taxon>Gammaproteobacteria</taxon>
        <taxon>Vibrionales</taxon>
        <taxon>Vibrionaceae</taxon>
        <taxon>Vibrio</taxon>
    </lineage>
</organism>
<reference evidence="11" key="1">
    <citation type="submission" date="2021-11" db="EMBL/GenBank/DDBJ databases">
        <title>Vibrio ZSDE26 sp. nov. and Vibrio ZSDZ34 sp. nov., isolated from coastal seawater in Qingdao.</title>
        <authorList>
            <person name="Zhang P."/>
        </authorList>
    </citation>
    <scope>NUCLEOTIDE SEQUENCE</scope>
    <source>
        <strain evidence="11">ZSDZ34</strain>
    </source>
</reference>
<evidence type="ECO:0000256" key="5">
    <source>
        <dbReference type="ARBA" id="ARBA00023136"/>
    </source>
</evidence>
<dbReference type="RefSeq" id="WP_244359206.1">
    <property type="nucleotide sequence ID" value="NZ_JAJNNZ010000023.1"/>
</dbReference>
<dbReference type="AlphaFoldDB" id="A0A9X2AX96"/>
<dbReference type="InterPro" id="IPR004846">
    <property type="entry name" value="T2SS/T3SS_dom"/>
</dbReference>
<dbReference type="NCBIfam" id="TIGR02515">
    <property type="entry name" value="IV_pilus_PilQ"/>
    <property type="match status" value="1"/>
</dbReference>
<evidence type="ECO:0000313" key="12">
    <source>
        <dbReference type="Proteomes" id="UP001139488"/>
    </source>
</evidence>
<proteinExistence type="inferred from homology"/>
<keyword evidence="6" id="KW-0998">Cell outer membrane</keyword>
<gene>
    <name evidence="11" type="ORF">LNL84_18430</name>
</gene>
<dbReference type="InterPro" id="IPR013355">
    <property type="entry name" value="Pilus_4_PilQ"/>
</dbReference>
<evidence type="ECO:0000256" key="8">
    <source>
        <dbReference type="RuleBase" id="RU004004"/>
    </source>
</evidence>
<dbReference type="SMART" id="SM00965">
    <property type="entry name" value="STN"/>
    <property type="match status" value="1"/>
</dbReference>
<dbReference type="Gene3D" id="2.60.40.3470">
    <property type="match status" value="1"/>
</dbReference>
<dbReference type="EMBL" id="JAJNNZ010000023">
    <property type="protein sequence ID" value="MCJ2378789.1"/>
    <property type="molecule type" value="Genomic_DNA"/>
</dbReference>
<keyword evidence="3 9" id="KW-0732">Signal</keyword>
<feature type="chain" id="PRO_5040821503" evidence="9">
    <location>
        <begin position="23"/>
        <end position="572"/>
    </location>
</feature>
<evidence type="ECO:0000256" key="1">
    <source>
        <dbReference type="ARBA" id="ARBA00004370"/>
    </source>
</evidence>
<evidence type="ECO:0000256" key="3">
    <source>
        <dbReference type="ARBA" id="ARBA00022729"/>
    </source>
</evidence>
<keyword evidence="4" id="KW-0653">Protein transport</keyword>
<dbReference type="Pfam" id="PF03958">
    <property type="entry name" value="Secretin_N"/>
    <property type="match status" value="1"/>
</dbReference>
<evidence type="ECO:0000256" key="7">
    <source>
        <dbReference type="RuleBase" id="RU004003"/>
    </source>
</evidence>
<evidence type="ECO:0000256" key="4">
    <source>
        <dbReference type="ARBA" id="ARBA00022927"/>
    </source>
</evidence>
<evidence type="ECO:0000256" key="6">
    <source>
        <dbReference type="ARBA" id="ARBA00023237"/>
    </source>
</evidence>
<protein>
    <submittedName>
        <fullName evidence="11">Type IV pilus secretin PilQ family protein</fullName>
    </submittedName>
</protein>
<sequence length="572" mass="62312">MVAGIRCLAFVLAVTWAMTSIAAPLNPLKQFTFERDDNGYGVLVIEMQYPAEAVDFQKTDNGLFINVNNALVPEQQLAIFDVREYGTIVESIELFDESPNLRLFVDSKVKADYQQVTVDNVIRVTLLPLAQALSDEAKLMQREGKLTTVNFQDIPVRNVLQLVADYHDFNLVVSDSVQGNVTLRLDRVPWQQVLDLILKVKNLDKRVTGNVVLVAPKEELDRQYQLELEKERLAEEIGQLKSEIIAVNFAKASDVAAMIGGEGKVNMLSERGSISIDERTNALLVRDVTDNIDVIRSIVESLDIPVKQVQIEARIVTINEGNLDELGIRWGYNSTYGNNTVGGSIEGNLATIGVLGETATTEGNGGDEGGNDIGLDDFLNVNLAVTSSNAASIAFQVANLGANTLLDLELSALQQESKAEIISSPRLITTNKQSAYIEQGTEIPYLEAASSGATSVSFKKAVLSLTVTPQITPDNRLVLDLSVTQDRPGKVVKTGEGEAVAIDTQRIGTQVLVNNGETVVLGGIFQHSITNSVDKVPFLGDIPGLGVLFRRTYENIGKSELLIFVTPEIIIQ</sequence>
<dbReference type="Pfam" id="PF07660">
    <property type="entry name" value="STN"/>
    <property type="match status" value="1"/>
</dbReference>
<dbReference type="InterPro" id="IPR051808">
    <property type="entry name" value="Type_IV_pilus_biogenesis"/>
</dbReference>
<comment type="subcellular location">
    <subcellularLocation>
        <location evidence="8">Cell outer membrane</location>
    </subcellularLocation>
    <subcellularLocation>
        <location evidence="1">Membrane</location>
    </subcellularLocation>
</comment>
<evidence type="ECO:0000313" key="11">
    <source>
        <dbReference type="EMBL" id="MCJ2378789.1"/>
    </source>
</evidence>